<gene>
    <name evidence="1" type="ORF">SDC9_181895</name>
</gene>
<dbReference type="AlphaFoldDB" id="A0A645H7R0"/>
<reference evidence="1" key="1">
    <citation type="submission" date="2019-08" db="EMBL/GenBank/DDBJ databases">
        <authorList>
            <person name="Kucharzyk K."/>
            <person name="Murdoch R.W."/>
            <person name="Higgins S."/>
            <person name="Loffler F."/>
        </authorList>
    </citation>
    <scope>NUCLEOTIDE SEQUENCE</scope>
</reference>
<proteinExistence type="predicted"/>
<dbReference type="EMBL" id="VSSQ01087429">
    <property type="protein sequence ID" value="MPN34402.1"/>
    <property type="molecule type" value="Genomic_DNA"/>
</dbReference>
<evidence type="ECO:0000313" key="1">
    <source>
        <dbReference type="EMBL" id="MPN34402.1"/>
    </source>
</evidence>
<name>A0A645H7R0_9ZZZZ</name>
<comment type="caution">
    <text evidence="1">The sequence shown here is derived from an EMBL/GenBank/DDBJ whole genome shotgun (WGS) entry which is preliminary data.</text>
</comment>
<sequence length="164" mass="18654">MYIAKRLGFPKSMLEREYEEAYKNQDSIKRTAIDDDFLNGDFEEMSVENVSSQRIIRQISKAASVPNPAEQFSLGDSVIVLPEKKLGIICQTANAKGELGVMMQKKKSLINHKRLQLKMPATELYPPDYDFSVIFDTVANRKARHQLDKGHRPGVVVQVEDELK</sequence>
<protein>
    <submittedName>
        <fullName evidence="1">Uncharacterized protein</fullName>
    </submittedName>
</protein>
<accession>A0A645H7R0</accession>
<organism evidence="1">
    <name type="scientific">bioreactor metagenome</name>
    <dbReference type="NCBI Taxonomy" id="1076179"/>
    <lineage>
        <taxon>unclassified sequences</taxon>
        <taxon>metagenomes</taxon>
        <taxon>ecological metagenomes</taxon>
    </lineage>
</organism>